<dbReference type="PROSITE" id="PS51206">
    <property type="entry name" value="SF3_HELICASE_1"/>
    <property type="match status" value="1"/>
</dbReference>
<keyword evidence="1" id="KW-0547">Nucleotide-binding</keyword>
<dbReference type="Pfam" id="PF19263">
    <property type="entry name" value="DUF5906"/>
    <property type="match status" value="1"/>
</dbReference>
<keyword evidence="6" id="KW-1185">Reference proteome</keyword>
<dbReference type="EMBL" id="CP077683">
    <property type="protein sequence ID" value="QXE92808.1"/>
    <property type="molecule type" value="Genomic_DNA"/>
</dbReference>
<dbReference type="InterPro" id="IPR014818">
    <property type="entry name" value="Phage/plasmid_primase_P4_C"/>
</dbReference>
<evidence type="ECO:0000313" key="6">
    <source>
        <dbReference type="Proteomes" id="UP000683559"/>
    </source>
</evidence>
<feature type="domain" description="SF3 helicase" evidence="4">
    <location>
        <begin position="450"/>
        <end position="613"/>
    </location>
</feature>
<gene>
    <name evidence="5" type="ORF">KP001_09930</name>
</gene>
<dbReference type="RefSeq" id="WP_217289353.1">
    <property type="nucleotide sequence ID" value="NZ_CP077683.1"/>
</dbReference>
<evidence type="ECO:0000259" key="4">
    <source>
        <dbReference type="PROSITE" id="PS51206"/>
    </source>
</evidence>
<evidence type="ECO:0000256" key="3">
    <source>
        <dbReference type="ARBA" id="ARBA00022840"/>
    </source>
</evidence>
<dbReference type="InterPro" id="IPR051620">
    <property type="entry name" value="ORF904-like_C"/>
</dbReference>
<evidence type="ECO:0000256" key="1">
    <source>
        <dbReference type="ARBA" id="ARBA00022741"/>
    </source>
</evidence>
<dbReference type="InterPro" id="IPR014015">
    <property type="entry name" value="Helicase_SF3_DNA-vir"/>
</dbReference>
<dbReference type="SMART" id="SM00942">
    <property type="entry name" value="PriCT_1"/>
    <property type="match status" value="1"/>
</dbReference>
<proteinExistence type="predicted"/>
<sequence length="736" mass="82428">MNEFVYAVEDAERFLKTLAPHGSFTFQTFSDDKSRQLSCLIRHGQLKDHLEDFKRLNREGAGIFVTVNETDGVGRTRENIVKVRAHFIDSDDEPIQEVCKRFSLTPHLVVETSEGKGHAYWLVSDVDTADFTQIQERFIIALGTDPSVKDLSRTLRLPGFYHMKAEPRLVKMIACEEGMRPYSKEEILQALPAQTSKPVAAVNLASEHVKADPSVPLADGMRTQALTSLAGELIETGLSDERVLAYLIPWNNSNLEPLPESKLVETIKSIRKSDQRNHPERYGLAVEHTETGNAKRLVATFGDDIRYCHDRSEWLIWDGHRWGADATEEMKRKAISTAASILRDIDGRQNLTETAKLHAWVKQSLASSGIKNMLGLAQADESIATMSCQLDKNDWLLNVQNGTIDMKKQSFKAASREDLNTKMATVAYDTGADCPAWLEFINTVFAGDVELISWVQKVVGYTLTGSTDEQCAFFLIGDGCNGKSTFLNVVKTVLGDYAVQANPDSFMASRYNSAGGARSDLMRFAGARMVMASEGEEGQRLAESFLKQVTGGEEISTRGLYQKNQIEYKPKFKLFFGSNHKPMITGIDYGIWRRIRVIPFNLCIPEGQRDPHLMKKLCQEASGILNWAYEGCLRWQEEGLSDVPAAVEMAAREYEAENDVIGRFLADSCCEGGEVRSCDLYDAYSQWSEHNGEPKKTAAQVKRYLERRKYANHRTKRGVIWTGLQLLDGGRVPAAV</sequence>
<organism evidence="5 6">
    <name type="scientific">Geomonas subterranea</name>
    <dbReference type="NCBI Taxonomy" id="2847989"/>
    <lineage>
        <taxon>Bacteria</taxon>
        <taxon>Pseudomonadati</taxon>
        <taxon>Thermodesulfobacteriota</taxon>
        <taxon>Desulfuromonadia</taxon>
        <taxon>Geobacterales</taxon>
        <taxon>Geobacteraceae</taxon>
        <taxon>Geomonas</taxon>
    </lineage>
</organism>
<dbReference type="PANTHER" id="PTHR35372:SF2">
    <property type="entry name" value="SF3 HELICASE DOMAIN-CONTAINING PROTEIN"/>
    <property type="match status" value="1"/>
</dbReference>
<dbReference type="InterPro" id="IPR045455">
    <property type="entry name" value="NrS-1_pol-like_helicase"/>
</dbReference>
<keyword evidence="2" id="KW-0378">Hydrolase</keyword>
<dbReference type="InterPro" id="IPR014820">
    <property type="entry name" value="PriCT_1"/>
</dbReference>
<name>A0ABX8LL96_9BACT</name>
<evidence type="ECO:0000313" key="5">
    <source>
        <dbReference type="EMBL" id="QXE92808.1"/>
    </source>
</evidence>
<evidence type="ECO:0000256" key="2">
    <source>
        <dbReference type="ARBA" id="ARBA00022801"/>
    </source>
</evidence>
<dbReference type="NCBIfam" id="TIGR01613">
    <property type="entry name" value="primase_Cterm"/>
    <property type="match status" value="1"/>
</dbReference>
<dbReference type="InterPro" id="IPR039459">
    <property type="entry name" value="RepB-like_DNA_primase_dom"/>
</dbReference>
<dbReference type="InterPro" id="IPR006500">
    <property type="entry name" value="Helicase_put_C_phage/plasmid"/>
</dbReference>
<accession>A0ABX8LL96</accession>
<dbReference type="SMART" id="SM00885">
    <property type="entry name" value="D5_N"/>
    <property type="match status" value="1"/>
</dbReference>
<keyword evidence="3" id="KW-0067">ATP-binding</keyword>
<dbReference type="Pfam" id="PF08706">
    <property type="entry name" value="D5_N"/>
    <property type="match status" value="1"/>
</dbReference>
<protein>
    <submittedName>
        <fullName evidence="5">Primase C-terminal domain-containing protein</fullName>
    </submittedName>
</protein>
<reference evidence="5 6" key="1">
    <citation type="submission" date="2021-06" db="EMBL/GenBank/DDBJ databases">
        <title>Gemonas diversity in paddy soil.</title>
        <authorList>
            <person name="Liu G."/>
        </authorList>
    </citation>
    <scope>NUCLEOTIDE SEQUENCE [LARGE SCALE GENOMIC DNA]</scope>
    <source>
        <strain evidence="5 6">RG2</strain>
    </source>
</reference>
<dbReference type="PANTHER" id="PTHR35372">
    <property type="entry name" value="ATP BINDING PROTEIN-RELATED"/>
    <property type="match status" value="1"/>
</dbReference>
<dbReference type="Pfam" id="PF08708">
    <property type="entry name" value="PriCT_1"/>
    <property type="match status" value="1"/>
</dbReference>
<dbReference type="Proteomes" id="UP000683559">
    <property type="component" value="Chromosome"/>
</dbReference>
<dbReference type="Pfam" id="PF16793">
    <property type="entry name" value="RepB_primase"/>
    <property type="match status" value="1"/>
</dbReference>